<proteinExistence type="predicted"/>
<keyword evidence="1" id="KW-0732">Signal</keyword>
<evidence type="ECO:0000256" key="1">
    <source>
        <dbReference type="SAM" id="SignalP"/>
    </source>
</evidence>
<reference evidence="2" key="1">
    <citation type="submission" date="2021-03" db="EMBL/GenBank/DDBJ databases">
        <authorList>
            <person name="Stanton E."/>
        </authorList>
    </citation>
    <scope>NUCLEOTIDE SEQUENCE</scope>
    <source>
        <strain evidence="2">2020EL-00113</strain>
    </source>
</reference>
<dbReference type="AlphaFoldDB" id="A0A8I2DDA5"/>
<evidence type="ECO:0000313" key="2">
    <source>
        <dbReference type="EMBL" id="MBQ0270563.1"/>
    </source>
</evidence>
<organism evidence="2 3">
    <name type="scientific">Providencia huaxiensis</name>
    <dbReference type="NCBI Taxonomy" id="2027290"/>
    <lineage>
        <taxon>Bacteria</taxon>
        <taxon>Pseudomonadati</taxon>
        <taxon>Pseudomonadota</taxon>
        <taxon>Gammaproteobacteria</taxon>
        <taxon>Enterobacterales</taxon>
        <taxon>Morganellaceae</taxon>
        <taxon>Providencia</taxon>
    </lineage>
</organism>
<dbReference type="Proteomes" id="UP000674270">
    <property type="component" value="Unassembled WGS sequence"/>
</dbReference>
<dbReference type="RefSeq" id="WP_166266772.1">
    <property type="nucleotide sequence ID" value="NZ_JAGKLY010000014.1"/>
</dbReference>
<feature type="chain" id="PRO_5034288271" description="Fimbrial protein" evidence="1">
    <location>
        <begin position="21"/>
        <end position="115"/>
    </location>
</feature>
<sequence length="115" mass="12964">MKLHHLGLWMLAMPIFVGQAQSQTTGTVFVHARLVAPLCQPKVTVQRGVSHINTPIYQFNISFAHCLNAKRYKRLPFSITLGQTMLSSSRSLIKDSLILSVPENNSARRLELNYD</sequence>
<name>A0A8I2DDA5_9GAMM</name>
<dbReference type="EMBL" id="JAGKLY010000014">
    <property type="protein sequence ID" value="MBQ0270563.1"/>
    <property type="molecule type" value="Genomic_DNA"/>
</dbReference>
<feature type="signal peptide" evidence="1">
    <location>
        <begin position="1"/>
        <end position="20"/>
    </location>
</feature>
<evidence type="ECO:0000313" key="3">
    <source>
        <dbReference type="Proteomes" id="UP000674270"/>
    </source>
</evidence>
<protein>
    <recommendedName>
        <fullName evidence="4">Fimbrial protein</fullName>
    </recommendedName>
</protein>
<evidence type="ECO:0008006" key="4">
    <source>
        <dbReference type="Google" id="ProtNLM"/>
    </source>
</evidence>
<comment type="caution">
    <text evidence="2">The sequence shown here is derived from an EMBL/GenBank/DDBJ whole genome shotgun (WGS) entry which is preliminary data.</text>
</comment>
<accession>A0A8I2DDA5</accession>
<gene>
    <name evidence="2" type="ORF">J7T18_19965</name>
</gene>